<dbReference type="eggNOG" id="ENOG502R5NE">
    <property type="taxonomic scope" value="Eukaryota"/>
</dbReference>
<evidence type="ECO:0000313" key="2">
    <source>
        <dbReference type="EnsemblPlants" id="LPERR04G02440.1"/>
    </source>
</evidence>
<dbReference type="HOGENOM" id="CLU_164477_0_0_1"/>
<dbReference type="EnsemblPlants" id="LPERR04G02440.1">
    <property type="protein sequence ID" value="LPERR04G02440.1"/>
    <property type="gene ID" value="LPERR04G02440"/>
</dbReference>
<feature type="signal peptide" evidence="1">
    <location>
        <begin position="1"/>
        <end position="23"/>
    </location>
</feature>
<reference evidence="2" key="3">
    <citation type="submission" date="2015-04" db="UniProtKB">
        <authorList>
            <consortium name="EnsemblPlants"/>
        </authorList>
    </citation>
    <scope>IDENTIFICATION</scope>
</reference>
<evidence type="ECO:0000256" key="1">
    <source>
        <dbReference type="SAM" id="SignalP"/>
    </source>
</evidence>
<accession>A0A0D9W2I8</accession>
<dbReference type="Gramene" id="LPERR04G02440.1">
    <property type="protein sequence ID" value="LPERR04G02440.1"/>
    <property type="gene ID" value="LPERR04G02440"/>
</dbReference>
<feature type="chain" id="PRO_5002348147" evidence="1">
    <location>
        <begin position="24"/>
        <end position="110"/>
    </location>
</feature>
<dbReference type="Proteomes" id="UP000032180">
    <property type="component" value="Chromosome 4"/>
</dbReference>
<keyword evidence="1" id="KW-0732">Signal</keyword>
<name>A0A0D9W2I8_9ORYZ</name>
<keyword evidence="3" id="KW-1185">Reference proteome</keyword>
<reference evidence="2 3" key="1">
    <citation type="submission" date="2012-08" db="EMBL/GenBank/DDBJ databases">
        <title>Oryza genome evolution.</title>
        <authorList>
            <person name="Wing R.A."/>
        </authorList>
    </citation>
    <scope>NUCLEOTIDE SEQUENCE</scope>
</reference>
<proteinExistence type="predicted"/>
<evidence type="ECO:0000313" key="3">
    <source>
        <dbReference type="Proteomes" id="UP000032180"/>
    </source>
</evidence>
<dbReference type="AlphaFoldDB" id="A0A0D9W2I8"/>
<reference evidence="3" key="2">
    <citation type="submission" date="2013-12" db="EMBL/GenBank/DDBJ databases">
        <authorList>
            <person name="Yu Y."/>
            <person name="Lee S."/>
            <person name="de Baynast K."/>
            <person name="Wissotski M."/>
            <person name="Liu L."/>
            <person name="Talag J."/>
            <person name="Goicoechea J."/>
            <person name="Angelova A."/>
            <person name="Jetty R."/>
            <person name="Kudrna D."/>
            <person name="Golser W."/>
            <person name="Rivera L."/>
            <person name="Zhang J."/>
            <person name="Wing R."/>
        </authorList>
    </citation>
    <scope>NUCLEOTIDE SEQUENCE</scope>
</reference>
<sequence length="110" mass="11539">MKASTVAVLVMIAMLMMSVTVYSDHARSHGVMNKQITAVASSHGSSGGSVFKVGIVPGRKLISEAANTDTSVGVSGAGTTSTTTTTIDSNRYMTAKWYGQYMNQFGGRQP</sequence>
<organism evidence="2 3">
    <name type="scientific">Leersia perrieri</name>
    <dbReference type="NCBI Taxonomy" id="77586"/>
    <lineage>
        <taxon>Eukaryota</taxon>
        <taxon>Viridiplantae</taxon>
        <taxon>Streptophyta</taxon>
        <taxon>Embryophyta</taxon>
        <taxon>Tracheophyta</taxon>
        <taxon>Spermatophyta</taxon>
        <taxon>Magnoliopsida</taxon>
        <taxon>Liliopsida</taxon>
        <taxon>Poales</taxon>
        <taxon>Poaceae</taxon>
        <taxon>BOP clade</taxon>
        <taxon>Oryzoideae</taxon>
        <taxon>Oryzeae</taxon>
        <taxon>Oryzinae</taxon>
        <taxon>Leersia</taxon>
    </lineage>
</organism>
<protein>
    <submittedName>
        <fullName evidence="2">Uncharacterized protein</fullName>
    </submittedName>
</protein>